<dbReference type="STRING" id="252740.A0A423VI26"/>
<dbReference type="PROSITE" id="PS50280">
    <property type="entry name" value="SET"/>
    <property type="match status" value="1"/>
</dbReference>
<dbReference type="Proteomes" id="UP000284375">
    <property type="component" value="Unassembled WGS sequence"/>
</dbReference>
<dbReference type="Gene3D" id="3.90.1410.10">
    <property type="entry name" value="set domain protein methyltransferase, domain 1"/>
    <property type="match status" value="1"/>
</dbReference>
<evidence type="ECO:0000313" key="4">
    <source>
        <dbReference type="Proteomes" id="UP000284375"/>
    </source>
</evidence>
<evidence type="ECO:0000259" key="2">
    <source>
        <dbReference type="PROSITE" id="PS50280"/>
    </source>
</evidence>
<evidence type="ECO:0000313" key="3">
    <source>
        <dbReference type="EMBL" id="ROV90570.1"/>
    </source>
</evidence>
<proteinExistence type="predicted"/>
<dbReference type="InterPro" id="IPR001214">
    <property type="entry name" value="SET_dom"/>
</dbReference>
<dbReference type="SUPFAM" id="SSF82199">
    <property type="entry name" value="SET domain"/>
    <property type="match status" value="1"/>
</dbReference>
<organism evidence="3 4">
    <name type="scientific">Cytospora chrysosperma</name>
    <name type="common">Cytospora canker fungus</name>
    <name type="synonym">Sphaeria chrysosperma</name>
    <dbReference type="NCBI Taxonomy" id="252740"/>
    <lineage>
        <taxon>Eukaryota</taxon>
        <taxon>Fungi</taxon>
        <taxon>Dikarya</taxon>
        <taxon>Ascomycota</taxon>
        <taxon>Pezizomycotina</taxon>
        <taxon>Sordariomycetes</taxon>
        <taxon>Sordariomycetidae</taxon>
        <taxon>Diaporthales</taxon>
        <taxon>Cytosporaceae</taxon>
        <taxon>Cytospora</taxon>
    </lineage>
</organism>
<dbReference type="InterPro" id="IPR050600">
    <property type="entry name" value="SETD3_SETD6_MTase"/>
</dbReference>
<dbReference type="PANTHER" id="PTHR13271:SF76">
    <property type="entry name" value="SET DOMAIN-CONTAINING PROTEIN 8"/>
    <property type="match status" value="1"/>
</dbReference>
<dbReference type="GO" id="GO:0005634">
    <property type="term" value="C:nucleus"/>
    <property type="evidence" value="ECO:0007669"/>
    <property type="project" value="TreeGrafter"/>
</dbReference>
<dbReference type="OrthoDB" id="441812at2759"/>
<feature type="region of interest" description="Disordered" evidence="1">
    <location>
        <begin position="473"/>
        <end position="493"/>
    </location>
</feature>
<dbReference type="AlphaFoldDB" id="A0A423VI26"/>
<evidence type="ECO:0000256" key="1">
    <source>
        <dbReference type="SAM" id="MobiDB-lite"/>
    </source>
</evidence>
<dbReference type="CDD" id="cd10527">
    <property type="entry name" value="SET_LSMT"/>
    <property type="match status" value="1"/>
</dbReference>
<name>A0A423VI26_CYTCH</name>
<comment type="caution">
    <text evidence="3">The sequence shown here is derived from an EMBL/GenBank/DDBJ whole genome shotgun (WGS) entry which is preliminary data.</text>
</comment>
<feature type="compositionally biased region" description="Acidic residues" evidence="1">
    <location>
        <begin position="480"/>
        <end position="493"/>
    </location>
</feature>
<dbReference type="EMBL" id="LJZO01000049">
    <property type="protein sequence ID" value="ROV90570.1"/>
    <property type="molecule type" value="Genomic_DNA"/>
</dbReference>
<feature type="domain" description="SET" evidence="2">
    <location>
        <begin position="23"/>
        <end position="272"/>
    </location>
</feature>
<gene>
    <name evidence="3" type="ORF">VSDG_07480</name>
</gene>
<dbReference type="InterPro" id="IPR046341">
    <property type="entry name" value="SET_dom_sf"/>
</dbReference>
<dbReference type="GO" id="GO:0016279">
    <property type="term" value="F:protein-lysine N-methyltransferase activity"/>
    <property type="evidence" value="ECO:0007669"/>
    <property type="project" value="TreeGrafter"/>
</dbReference>
<reference evidence="3 4" key="1">
    <citation type="submission" date="2015-09" db="EMBL/GenBank/DDBJ databases">
        <title>Host preference determinants of Valsa canker pathogens revealed by comparative genomics.</title>
        <authorList>
            <person name="Yin Z."/>
            <person name="Huang L."/>
        </authorList>
    </citation>
    <scope>NUCLEOTIDE SEQUENCE [LARGE SCALE GENOMIC DNA]</scope>
    <source>
        <strain evidence="3 4">YSFL</strain>
    </source>
</reference>
<accession>A0A423VI26</accession>
<keyword evidence="4" id="KW-1185">Reference proteome</keyword>
<dbReference type="PANTHER" id="PTHR13271">
    <property type="entry name" value="UNCHARACTERIZED PUTATIVE METHYLTRANSFERASE"/>
    <property type="match status" value="1"/>
</dbReference>
<sequence>MSRERIPLQALPAWMTINDATFSNVEVKPINHKGNGLVAQNDLAGSGDLPLLTIPHDLVLSAEAVLEYAKEDKSFSQLLDACGHKVSRQNLMGASSYPNQLQSPRHDILLFLLVQLVHSSRPSERVCLSTPWTEYLRVIGDEVPVPTLWKESERRLLQGTSLESALNAKMTSLAHEFDEMRETSSDIECWNAAFWDSRLVHLTDWYLVDAWYRSRVLELPKSGPSLVPCIDMANHSSDANSFYDENSKDEVVLLPRPGSNVKEGGEVTISYGSEKSAAEMLFSYGFIDESSTARSLRLPLDPLPDDPLAKAKAHVFKAPQIVDLKEVSGKMTWTSAFAYLMILNEEDGLGFRVLQDKDGGRELKMFWRDEDVSDNSGSFETIIADHELCDVFRLRVNMIIHQRVQDQLDSLSRPVPDDSTSVTEIDSINSSNATNARTLRRIETEILQKAITTLEDQRTELLALETVTAYLDSMGVPENGEGEGQDGTDEDFS</sequence>
<protein>
    <recommendedName>
        <fullName evidence="2">SET domain-containing protein</fullName>
    </recommendedName>
</protein>